<proteinExistence type="predicted"/>
<accession>A0A1G1Z6Y1</accession>
<feature type="compositionally biased region" description="Basic and acidic residues" evidence="1">
    <location>
        <begin position="1"/>
        <end position="60"/>
    </location>
</feature>
<feature type="compositionally biased region" description="Basic and acidic residues" evidence="1">
    <location>
        <begin position="98"/>
        <end position="114"/>
    </location>
</feature>
<name>A0A1G1Z6Y1_9BACT</name>
<dbReference type="Proteomes" id="UP000178808">
    <property type="component" value="Unassembled WGS sequence"/>
</dbReference>
<comment type="caution">
    <text evidence="2">The sequence shown here is derived from an EMBL/GenBank/DDBJ whole genome shotgun (WGS) entry which is preliminary data.</text>
</comment>
<evidence type="ECO:0000313" key="2">
    <source>
        <dbReference type="EMBL" id="OGY59640.1"/>
    </source>
</evidence>
<sequence length="114" mass="13662">MINRKELEEMTKTPFQKELDRINQSIKEKGLPNSDWVKKWEERKRKRKEPEQNQRAEMSAEPKTSNQEPQIKKMSPEGKAAFKEYLKKSDAALQKYQRKPEKKPEQNQRAEMSK</sequence>
<gene>
    <name evidence="2" type="ORF">A3I31_00510</name>
</gene>
<organism evidence="2 3">
    <name type="scientific">Candidatus Colwellbacteria bacterium RIFCSPLOWO2_02_FULL_44_20b</name>
    <dbReference type="NCBI Taxonomy" id="1797691"/>
    <lineage>
        <taxon>Bacteria</taxon>
        <taxon>Candidatus Colwelliibacteriota</taxon>
    </lineage>
</organism>
<dbReference type="EMBL" id="MHIZ01000031">
    <property type="protein sequence ID" value="OGY59640.1"/>
    <property type="molecule type" value="Genomic_DNA"/>
</dbReference>
<reference evidence="2 3" key="1">
    <citation type="journal article" date="2016" name="Nat. Commun.">
        <title>Thousands of microbial genomes shed light on interconnected biogeochemical processes in an aquifer system.</title>
        <authorList>
            <person name="Anantharaman K."/>
            <person name="Brown C.T."/>
            <person name="Hug L.A."/>
            <person name="Sharon I."/>
            <person name="Castelle C.J."/>
            <person name="Probst A.J."/>
            <person name="Thomas B.C."/>
            <person name="Singh A."/>
            <person name="Wilkins M.J."/>
            <person name="Karaoz U."/>
            <person name="Brodie E.L."/>
            <person name="Williams K.H."/>
            <person name="Hubbard S.S."/>
            <person name="Banfield J.F."/>
        </authorList>
    </citation>
    <scope>NUCLEOTIDE SEQUENCE [LARGE SCALE GENOMIC DNA]</scope>
</reference>
<evidence type="ECO:0000256" key="1">
    <source>
        <dbReference type="SAM" id="MobiDB-lite"/>
    </source>
</evidence>
<feature type="compositionally biased region" description="Basic and acidic residues" evidence="1">
    <location>
        <begin position="70"/>
        <end position="90"/>
    </location>
</feature>
<protein>
    <submittedName>
        <fullName evidence="2">Uncharacterized protein</fullName>
    </submittedName>
</protein>
<evidence type="ECO:0000313" key="3">
    <source>
        <dbReference type="Proteomes" id="UP000178808"/>
    </source>
</evidence>
<feature type="region of interest" description="Disordered" evidence="1">
    <location>
        <begin position="1"/>
        <end position="114"/>
    </location>
</feature>
<dbReference type="AlphaFoldDB" id="A0A1G1Z6Y1"/>